<organism evidence="2 3">
    <name type="scientific">Flavobacterium rhizosphaerae</name>
    <dbReference type="NCBI Taxonomy" id="3163298"/>
    <lineage>
        <taxon>Bacteria</taxon>
        <taxon>Pseudomonadati</taxon>
        <taxon>Bacteroidota</taxon>
        <taxon>Flavobacteriia</taxon>
        <taxon>Flavobacteriales</taxon>
        <taxon>Flavobacteriaceae</taxon>
        <taxon>Flavobacterium</taxon>
    </lineage>
</organism>
<gene>
    <name evidence="2" type="ORF">ABS766_15060</name>
</gene>
<keyword evidence="1" id="KW-1133">Transmembrane helix</keyword>
<sequence>MANKQNYKNHIRWYIPHHFVFYPVMLAAIIYCAWQAANATADVKPLWLVAGFGFFSLAWLSFLLRQHYALTLQNRLVLQELRYRYFVLTGKRLEPIEAQLSEGQLFALRFAPDEELAALADRAISEKLTANEIKKAIKNWKGDYHRV</sequence>
<keyword evidence="1" id="KW-0472">Membrane</keyword>
<accession>A0ABW8Z1V9</accession>
<comment type="caution">
    <text evidence="2">The sequence shown here is derived from an EMBL/GenBank/DDBJ whole genome shotgun (WGS) entry which is preliminary data.</text>
</comment>
<name>A0ABW8Z1V9_9FLAO</name>
<evidence type="ECO:0000256" key="1">
    <source>
        <dbReference type="SAM" id="Phobius"/>
    </source>
</evidence>
<dbReference type="Proteomes" id="UP001629156">
    <property type="component" value="Unassembled WGS sequence"/>
</dbReference>
<dbReference type="RefSeq" id="WP_408086019.1">
    <property type="nucleotide sequence ID" value="NZ_JBELPZ010000021.1"/>
</dbReference>
<dbReference type="Pfam" id="PF20136">
    <property type="entry name" value="DUF6526"/>
    <property type="match status" value="1"/>
</dbReference>
<proteinExistence type="predicted"/>
<feature type="transmembrane region" description="Helical" evidence="1">
    <location>
        <begin position="46"/>
        <end position="64"/>
    </location>
</feature>
<protein>
    <submittedName>
        <fullName evidence="2">DUF6526 family protein</fullName>
    </submittedName>
</protein>
<keyword evidence="1" id="KW-0812">Transmembrane</keyword>
<keyword evidence="3" id="KW-1185">Reference proteome</keyword>
<dbReference type="InterPro" id="IPR045385">
    <property type="entry name" value="DUF6526"/>
</dbReference>
<reference evidence="2 3" key="1">
    <citation type="submission" date="2024-06" db="EMBL/GenBank/DDBJ databases">
        <authorList>
            <person name="Kaempfer P."/>
            <person name="Viver T."/>
        </authorList>
    </citation>
    <scope>NUCLEOTIDE SEQUENCE [LARGE SCALE GENOMIC DNA]</scope>
    <source>
        <strain evidence="2 3">ST-119</strain>
    </source>
</reference>
<evidence type="ECO:0000313" key="3">
    <source>
        <dbReference type="Proteomes" id="UP001629156"/>
    </source>
</evidence>
<dbReference type="EMBL" id="JBELPZ010000021">
    <property type="protein sequence ID" value="MFL9845737.1"/>
    <property type="molecule type" value="Genomic_DNA"/>
</dbReference>
<evidence type="ECO:0000313" key="2">
    <source>
        <dbReference type="EMBL" id="MFL9845737.1"/>
    </source>
</evidence>
<feature type="transmembrane region" description="Helical" evidence="1">
    <location>
        <begin position="20"/>
        <end position="40"/>
    </location>
</feature>